<accession>A0A4Z1A459</accession>
<keyword evidence="7" id="KW-1185">Reference proteome</keyword>
<dbReference type="Gene3D" id="3.40.1090.10">
    <property type="entry name" value="Cytosolic phospholipase A2 catalytic domain"/>
    <property type="match status" value="2"/>
</dbReference>
<name>A0A4Z1A459_9LEPT</name>
<dbReference type="InterPro" id="IPR016035">
    <property type="entry name" value="Acyl_Trfase/lysoPLipase"/>
</dbReference>
<evidence type="ECO:0000256" key="4">
    <source>
        <dbReference type="PROSITE-ProRule" id="PRU01161"/>
    </source>
</evidence>
<comment type="caution">
    <text evidence="4">Lacks conserved residue(s) required for the propagation of feature annotation.</text>
</comment>
<dbReference type="InterPro" id="IPR002641">
    <property type="entry name" value="PNPLA_dom"/>
</dbReference>
<dbReference type="SUPFAM" id="SSF52151">
    <property type="entry name" value="FabD/lysophospholipase-like"/>
    <property type="match status" value="1"/>
</dbReference>
<feature type="active site" description="Proton acceptor" evidence="4">
    <location>
        <position position="171"/>
    </location>
</feature>
<evidence type="ECO:0000313" key="6">
    <source>
        <dbReference type="EMBL" id="TGL75630.1"/>
    </source>
</evidence>
<dbReference type="RefSeq" id="WP_135640578.1">
    <property type="nucleotide sequence ID" value="NZ_RQGH01000007.1"/>
</dbReference>
<evidence type="ECO:0000256" key="1">
    <source>
        <dbReference type="ARBA" id="ARBA00022801"/>
    </source>
</evidence>
<proteinExistence type="predicted"/>
<feature type="domain" description="PNPLA" evidence="5">
    <location>
        <begin position="13"/>
        <end position="184"/>
    </location>
</feature>
<feature type="active site" description="Nucleophile" evidence="4">
    <location>
        <position position="46"/>
    </location>
</feature>
<comment type="caution">
    <text evidence="6">The sequence shown here is derived from an EMBL/GenBank/DDBJ whole genome shotgun (WGS) entry which is preliminary data.</text>
</comment>
<evidence type="ECO:0000256" key="2">
    <source>
        <dbReference type="ARBA" id="ARBA00022963"/>
    </source>
</evidence>
<dbReference type="EMBL" id="RQGH01000007">
    <property type="protein sequence ID" value="TGL75630.1"/>
    <property type="molecule type" value="Genomic_DNA"/>
</dbReference>
<sequence length="287" mass="31878">MIELIFPKKYSALCLKSAFFGFFAHTGFVRGLQEIGFKPAIVTGSSSGAMIGALYATGKEMLEFESVVLRLKKKDFWEGNSLTLLGRFLKKGWNRSSGVLTGKATRKILYPYLGNKKFSELPIKLGIAVSNLSKNKRELITEGNVLDAVMASIAFPFLYEVQEFEGQEFLDGGIGDGEPIKELIMDPSIDRIVIHQINNHRPVSKNILKRALDASVQIIESETEDLKTLLAKEKGKKLIRLETNTPYLSPNDFANGKFALAEGRGTAYKNKAEILGDMELPIFGMFN</sequence>
<evidence type="ECO:0000259" key="5">
    <source>
        <dbReference type="PROSITE" id="PS51635"/>
    </source>
</evidence>
<dbReference type="Pfam" id="PF01734">
    <property type="entry name" value="Patatin"/>
    <property type="match status" value="1"/>
</dbReference>
<evidence type="ECO:0000313" key="7">
    <source>
        <dbReference type="Proteomes" id="UP000297567"/>
    </source>
</evidence>
<protein>
    <submittedName>
        <fullName evidence="6">Alpha/beta hydrolase</fullName>
    </submittedName>
</protein>
<dbReference type="GO" id="GO:0016787">
    <property type="term" value="F:hydrolase activity"/>
    <property type="evidence" value="ECO:0007669"/>
    <property type="project" value="UniProtKB-UniRule"/>
</dbReference>
<organism evidence="6 7">
    <name type="scientific">Leptospira jelokensis</name>
    <dbReference type="NCBI Taxonomy" id="2484931"/>
    <lineage>
        <taxon>Bacteria</taxon>
        <taxon>Pseudomonadati</taxon>
        <taxon>Spirochaetota</taxon>
        <taxon>Spirochaetia</taxon>
        <taxon>Leptospirales</taxon>
        <taxon>Leptospiraceae</taxon>
        <taxon>Leptospira</taxon>
    </lineage>
</organism>
<evidence type="ECO:0000256" key="3">
    <source>
        <dbReference type="ARBA" id="ARBA00023098"/>
    </source>
</evidence>
<dbReference type="PANTHER" id="PTHR14226:SF29">
    <property type="entry name" value="NEUROPATHY TARGET ESTERASE SWS"/>
    <property type="match status" value="1"/>
</dbReference>
<dbReference type="GO" id="GO:0016042">
    <property type="term" value="P:lipid catabolic process"/>
    <property type="evidence" value="ECO:0007669"/>
    <property type="project" value="UniProtKB-UniRule"/>
</dbReference>
<keyword evidence="2 4" id="KW-0442">Lipid degradation</keyword>
<dbReference type="AlphaFoldDB" id="A0A4Z1A459"/>
<dbReference type="PANTHER" id="PTHR14226">
    <property type="entry name" value="NEUROPATHY TARGET ESTERASE/SWISS CHEESE D.MELANOGASTER"/>
    <property type="match status" value="1"/>
</dbReference>
<feature type="short sequence motif" description="GXSXG" evidence="4">
    <location>
        <begin position="44"/>
        <end position="48"/>
    </location>
</feature>
<keyword evidence="1 4" id="KW-0378">Hydrolase</keyword>
<keyword evidence="3 4" id="KW-0443">Lipid metabolism</keyword>
<reference evidence="6" key="1">
    <citation type="journal article" date="2019" name="PLoS Negl. Trop. Dis.">
        <title>Revisiting the worldwide diversity of Leptospira species in the environment.</title>
        <authorList>
            <person name="Vincent A.T."/>
            <person name="Schiettekatte O."/>
            <person name="Bourhy P."/>
            <person name="Veyrier F.J."/>
            <person name="Picardeau M."/>
        </authorList>
    </citation>
    <scope>NUCLEOTIDE SEQUENCE [LARGE SCALE GENOMIC DNA]</scope>
    <source>
        <strain evidence="6">201702451</strain>
    </source>
</reference>
<gene>
    <name evidence="6" type="ORF">EHQ62_02030</name>
</gene>
<feature type="short sequence motif" description="DGA/G" evidence="4">
    <location>
        <begin position="171"/>
        <end position="173"/>
    </location>
</feature>
<dbReference type="PROSITE" id="PS51635">
    <property type="entry name" value="PNPLA"/>
    <property type="match status" value="1"/>
</dbReference>
<dbReference type="InterPro" id="IPR050301">
    <property type="entry name" value="NTE"/>
</dbReference>
<dbReference type="Proteomes" id="UP000297567">
    <property type="component" value="Unassembled WGS sequence"/>
</dbReference>